<protein>
    <recommendedName>
        <fullName evidence="3">Tox-PAAR-like domain-containing protein</fullName>
    </recommendedName>
</protein>
<dbReference type="Pfam" id="PF13665">
    <property type="entry name" value="Tox-PAAR-like"/>
    <property type="match status" value="1"/>
</dbReference>
<reference evidence="2" key="1">
    <citation type="submission" date="2016-08" db="EMBL/GenBank/DDBJ databases">
        <title>Population biology and virulence potential of Burkholderia ubonensis.</title>
        <authorList>
            <person name="Price E.P."/>
            <person name="Currie B.J."/>
            <person name="Wagner D.M."/>
        </authorList>
    </citation>
    <scope>NUCLEOTIDE SEQUENCE [LARGE SCALE GENOMIC DNA]</scope>
    <source>
        <strain evidence="2">MSMB0103</strain>
    </source>
</reference>
<dbReference type="RefSeq" id="WP_063895454.1">
    <property type="nucleotide sequence ID" value="NZ_LOZL01000024.1"/>
</dbReference>
<sequence>MAITINVNGLSLCHRGSGGVTHNTMPDVCKTPGNGTPVPYQNEAYSRDLVKGTTTVVADGRNSIANYGSQFARSVFDEAGSMGGITSGTNMAEADWISHSFDVLVEGKPACRLTDKMFMNHRNTVNLAGESQDNLPQDELTKELCEMACECWNKHKPGGKEPLGQGQTFQDCMNKKIEEKYYDGKYPKPDSNLWREVPFDRGSNWDMIERSAKDGIPTSNYIRPNSRRLDLVELAKGEIKKLFDFKFPTDAEAGGNMDPKKLRDYQRITKKLTGDVDNLDIFDVADRCDDCDDPELKRKRAKALAPKPATAPATAPSQSSSVNPWLVAGGVALGALFVIGMFTGVSEVAGGLALAGAAL</sequence>
<evidence type="ECO:0000313" key="1">
    <source>
        <dbReference type="EMBL" id="OJA43504.1"/>
    </source>
</evidence>
<dbReference type="EMBL" id="MEAU01000037">
    <property type="protein sequence ID" value="OJA43504.1"/>
    <property type="molecule type" value="Genomic_DNA"/>
</dbReference>
<proteinExistence type="predicted"/>
<organism evidence="1 2">
    <name type="scientific">Burkholderia ubonensis</name>
    <dbReference type="NCBI Taxonomy" id="101571"/>
    <lineage>
        <taxon>Bacteria</taxon>
        <taxon>Pseudomonadati</taxon>
        <taxon>Pseudomonadota</taxon>
        <taxon>Betaproteobacteria</taxon>
        <taxon>Burkholderiales</taxon>
        <taxon>Burkholderiaceae</taxon>
        <taxon>Burkholderia</taxon>
        <taxon>Burkholderia cepacia complex</taxon>
    </lineage>
</organism>
<comment type="caution">
    <text evidence="1">The sequence shown here is derived from an EMBL/GenBank/DDBJ whole genome shotgun (WGS) entry which is preliminary data.</text>
</comment>
<name>A0ABD6PYN9_9BURK</name>
<evidence type="ECO:0000313" key="2">
    <source>
        <dbReference type="Proteomes" id="UP000183667"/>
    </source>
</evidence>
<accession>A0ABD6PYN9</accession>
<dbReference type="AlphaFoldDB" id="A0ABD6PYN9"/>
<evidence type="ECO:0008006" key="3">
    <source>
        <dbReference type="Google" id="ProtNLM"/>
    </source>
</evidence>
<dbReference type="Proteomes" id="UP000183667">
    <property type="component" value="Unassembled WGS sequence"/>
</dbReference>
<gene>
    <name evidence="1" type="ORF">BGV66_23905</name>
</gene>